<reference evidence="2" key="1">
    <citation type="submission" date="2020-07" db="EMBL/GenBank/DDBJ databases">
        <authorList>
            <person name="Pettersson B.M.F."/>
            <person name="Behra P.R.K."/>
            <person name="Ramesh M."/>
            <person name="Das S."/>
            <person name="Dasgupta S."/>
            <person name="Kirsebom L.A."/>
        </authorList>
    </citation>
    <scope>NUCLEOTIDE SEQUENCE</scope>
    <source>
        <strain evidence="2">DSM 44838</strain>
    </source>
</reference>
<dbReference type="SUPFAM" id="SSF53474">
    <property type="entry name" value="alpha/beta-Hydrolases"/>
    <property type="match status" value="1"/>
</dbReference>
<dbReference type="Gene3D" id="3.40.50.1820">
    <property type="entry name" value="alpha/beta hydrolase"/>
    <property type="match status" value="1"/>
</dbReference>
<dbReference type="GO" id="GO:0046464">
    <property type="term" value="P:acylglycerol catabolic process"/>
    <property type="evidence" value="ECO:0007669"/>
    <property type="project" value="TreeGrafter"/>
</dbReference>
<dbReference type="InterPro" id="IPR000639">
    <property type="entry name" value="Epox_hydrolase-like"/>
</dbReference>
<dbReference type="EMBL" id="JACKVK010000015">
    <property type="protein sequence ID" value="MCV7424468.1"/>
    <property type="molecule type" value="Genomic_DNA"/>
</dbReference>
<evidence type="ECO:0000313" key="3">
    <source>
        <dbReference type="Proteomes" id="UP001141629"/>
    </source>
</evidence>
<dbReference type="PRINTS" id="PR00412">
    <property type="entry name" value="EPOXHYDRLASE"/>
</dbReference>
<dbReference type="PANTHER" id="PTHR43798">
    <property type="entry name" value="MONOACYLGLYCEROL LIPASE"/>
    <property type="match status" value="1"/>
</dbReference>
<keyword evidence="3" id="KW-1185">Reference proteome</keyword>
<name>A0A9X2YS53_9MYCO</name>
<organism evidence="2 3">
    <name type="scientific">Mycobacterium yunnanensis</name>
    <dbReference type="NCBI Taxonomy" id="368477"/>
    <lineage>
        <taxon>Bacteria</taxon>
        <taxon>Bacillati</taxon>
        <taxon>Actinomycetota</taxon>
        <taxon>Actinomycetes</taxon>
        <taxon>Mycobacteriales</taxon>
        <taxon>Mycobacteriaceae</taxon>
        <taxon>Mycobacterium</taxon>
    </lineage>
</organism>
<dbReference type="GO" id="GO:0016020">
    <property type="term" value="C:membrane"/>
    <property type="evidence" value="ECO:0007669"/>
    <property type="project" value="TreeGrafter"/>
</dbReference>
<evidence type="ECO:0000313" key="2">
    <source>
        <dbReference type="EMBL" id="MCV7424468.1"/>
    </source>
</evidence>
<feature type="domain" description="AB hydrolase-1" evidence="1">
    <location>
        <begin position="44"/>
        <end position="290"/>
    </location>
</feature>
<proteinExistence type="predicted"/>
<dbReference type="InterPro" id="IPR050266">
    <property type="entry name" value="AB_hydrolase_sf"/>
</dbReference>
<dbReference type="RefSeq" id="WP_263999538.1">
    <property type="nucleotide sequence ID" value="NZ_JACKVK010000015.1"/>
</dbReference>
<dbReference type="Pfam" id="PF12697">
    <property type="entry name" value="Abhydrolase_6"/>
    <property type="match status" value="1"/>
</dbReference>
<dbReference type="PANTHER" id="PTHR43798:SF33">
    <property type="entry name" value="HYDROLASE, PUTATIVE (AFU_ORTHOLOGUE AFUA_2G14860)-RELATED"/>
    <property type="match status" value="1"/>
</dbReference>
<dbReference type="InterPro" id="IPR029058">
    <property type="entry name" value="AB_hydrolase_fold"/>
</dbReference>
<dbReference type="InterPro" id="IPR000073">
    <property type="entry name" value="AB_hydrolase_1"/>
</dbReference>
<protein>
    <submittedName>
        <fullName evidence="2">Alpha/beta hydrolase</fullName>
    </submittedName>
</protein>
<evidence type="ECO:0000259" key="1">
    <source>
        <dbReference type="Pfam" id="PF12697"/>
    </source>
</evidence>
<comment type="caution">
    <text evidence="2">The sequence shown here is derived from an EMBL/GenBank/DDBJ whole genome shotgun (WGS) entry which is preliminary data.</text>
</comment>
<dbReference type="AlphaFoldDB" id="A0A9X2YS53"/>
<accession>A0A9X2YS53</accession>
<keyword evidence="2" id="KW-0378">Hydrolase</keyword>
<reference evidence="2" key="2">
    <citation type="journal article" date="2022" name="BMC Genomics">
        <title>Comparative genome analysis of mycobacteria focusing on tRNA and non-coding RNA.</title>
        <authorList>
            <person name="Behra P.R.K."/>
            <person name="Pettersson B.M.F."/>
            <person name="Ramesh M."/>
            <person name="Das S."/>
            <person name="Dasgupta S."/>
            <person name="Kirsebom L.A."/>
        </authorList>
    </citation>
    <scope>NUCLEOTIDE SEQUENCE</scope>
    <source>
        <strain evidence="2">DSM 44838</strain>
    </source>
</reference>
<gene>
    <name evidence="2" type="ORF">H7K45_28385</name>
</gene>
<dbReference type="GO" id="GO:0047372">
    <property type="term" value="F:monoacylglycerol lipase activity"/>
    <property type="evidence" value="ECO:0007669"/>
    <property type="project" value="TreeGrafter"/>
</dbReference>
<dbReference type="Proteomes" id="UP001141629">
    <property type="component" value="Unassembled WGS sequence"/>
</dbReference>
<sequence>MIDDHEHPATSVPAARAWIDENETFQSRRGHCIAYRRRGRGPTVLLLHGFPTWSYDYAAVAADLVRDHDVITMDFLGYGVSDKPHPYRYTVDESADTVADLLAHLDVHEVRLVVHDYGGIVGQELLHRSLAHGLAFAVHSVVVLNCGIVYSAYRPTRLQKLLIIPIVGRLVASRITASRTRTGLDGVRGAALTDAEFDDLWIGMSYLDGHRLAYLHIEYNAERAAHHQKWEAALAAWDGPVKLVWGLDDPVSGRHVLEEAKMLLPRAEVVELSGVGHFPQHEAPRAVAEAIRAQRVSSE</sequence>